<evidence type="ECO:0000256" key="1">
    <source>
        <dbReference type="ARBA" id="ARBA00022448"/>
    </source>
</evidence>
<keyword evidence="3 5" id="KW-0067">ATP-binding</keyword>
<proteinExistence type="predicted"/>
<name>A0A9D2FTS3_9FIRM</name>
<feature type="domain" description="ABC transporter" evidence="4">
    <location>
        <begin position="2"/>
        <end position="229"/>
    </location>
</feature>
<evidence type="ECO:0000313" key="5">
    <source>
        <dbReference type="EMBL" id="HIZ66690.1"/>
    </source>
</evidence>
<dbReference type="SMART" id="SM00382">
    <property type="entry name" value="AAA"/>
    <property type="match status" value="1"/>
</dbReference>
<evidence type="ECO:0000256" key="3">
    <source>
        <dbReference type="ARBA" id="ARBA00022840"/>
    </source>
</evidence>
<accession>A0A9D2FTS3</accession>
<dbReference type="SUPFAM" id="SSF52540">
    <property type="entry name" value="P-loop containing nucleoside triphosphate hydrolases"/>
    <property type="match status" value="1"/>
</dbReference>
<keyword evidence="1" id="KW-0813">Transport</keyword>
<comment type="caution">
    <text evidence="5">The sequence shown here is derived from an EMBL/GenBank/DDBJ whole genome shotgun (WGS) entry which is preliminary data.</text>
</comment>
<dbReference type="GO" id="GO:0005524">
    <property type="term" value="F:ATP binding"/>
    <property type="evidence" value="ECO:0007669"/>
    <property type="project" value="UniProtKB-KW"/>
</dbReference>
<dbReference type="InterPro" id="IPR051782">
    <property type="entry name" value="ABC_Transporter_VariousFunc"/>
</dbReference>
<dbReference type="PANTHER" id="PTHR42939">
    <property type="entry name" value="ABC TRANSPORTER ATP-BINDING PROTEIN ALBC-RELATED"/>
    <property type="match status" value="1"/>
</dbReference>
<dbReference type="PROSITE" id="PS50893">
    <property type="entry name" value="ABC_TRANSPORTER_2"/>
    <property type="match status" value="1"/>
</dbReference>
<dbReference type="Pfam" id="PF00005">
    <property type="entry name" value="ABC_tran"/>
    <property type="match status" value="1"/>
</dbReference>
<dbReference type="InterPro" id="IPR003593">
    <property type="entry name" value="AAA+_ATPase"/>
</dbReference>
<keyword evidence="2" id="KW-0547">Nucleotide-binding</keyword>
<dbReference type="CDD" id="cd03230">
    <property type="entry name" value="ABC_DR_subfamily_A"/>
    <property type="match status" value="1"/>
</dbReference>
<dbReference type="InterPro" id="IPR017871">
    <property type="entry name" value="ABC_transporter-like_CS"/>
</dbReference>
<dbReference type="PANTHER" id="PTHR42939:SF1">
    <property type="entry name" value="ABC TRANSPORTER ATP-BINDING PROTEIN ALBC-RELATED"/>
    <property type="match status" value="1"/>
</dbReference>
<organism evidence="5 6">
    <name type="scientific">Candidatus Blautia pullicola</name>
    <dbReference type="NCBI Taxonomy" id="2838498"/>
    <lineage>
        <taxon>Bacteria</taxon>
        <taxon>Bacillati</taxon>
        <taxon>Bacillota</taxon>
        <taxon>Clostridia</taxon>
        <taxon>Lachnospirales</taxon>
        <taxon>Lachnospiraceae</taxon>
        <taxon>Blautia</taxon>
    </lineage>
</organism>
<dbReference type="Proteomes" id="UP000824056">
    <property type="component" value="Unassembled WGS sequence"/>
</dbReference>
<dbReference type="EMBL" id="DXBG01000292">
    <property type="protein sequence ID" value="HIZ66690.1"/>
    <property type="molecule type" value="Genomic_DNA"/>
</dbReference>
<sequence length="235" mass="26244">MIEVKNLTKRYKGSSKLAVDDVSLTAESGKITVLLGPNGAGKSTTIKSIVNLLGYKGEILICGHPNTSVEAKKSFGYIPEVPMLYDLLTVDETIEFIGKAYRLPDYKKTGEQYLELFQLKEQRKKMAKELSKGMRQKLSMVLALLVQPKALLVDEPMVGLDPASIEEVLKLFVELKNQGTSILISTHIIDVINEIWDCAYIMDQGKIVRRILRGEEGSETLKQIFFEATTAEEES</sequence>
<dbReference type="AlphaFoldDB" id="A0A9D2FTS3"/>
<evidence type="ECO:0000313" key="6">
    <source>
        <dbReference type="Proteomes" id="UP000824056"/>
    </source>
</evidence>
<dbReference type="PROSITE" id="PS00211">
    <property type="entry name" value="ABC_TRANSPORTER_1"/>
    <property type="match status" value="1"/>
</dbReference>
<dbReference type="InterPro" id="IPR027417">
    <property type="entry name" value="P-loop_NTPase"/>
</dbReference>
<dbReference type="Gene3D" id="3.40.50.300">
    <property type="entry name" value="P-loop containing nucleotide triphosphate hydrolases"/>
    <property type="match status" value="1"/>
</dbReference>
<reference evidence="5" key="1">
    <citation type="journal article" date="2021" name="PeerJ">
        <title>Extensive microbial diversity within the chicken gut microbiome revealed by metagenomics and culture.</title>
        <authorList>
            <person name="Gilroy R."/>
            <person name="Ravi A."/>
            <person name="Getino M."/>
            <person name="Pursley I."/>
            <person name="Horton D.L."/>
            <person name="Alikhan N.F."/>
            <person name="Baker D."/>
            <person name="Gharbi K."/>
            <person name="Hall N."/>
            <person name="Watson M."/>
            <person name="Adriaenssens E.M."/>
            <person name="Foster-Nyarko E."/>
            <person name="Jarju S."/>
            <person name="Secka A."/>
            <person name="Antonio M."/>
            <person name="Oren A."/>
            <person name="Chaudhuri R.R."/>
            <person name="La Ragione R."/>
            <person name="Hildebrand F."/>
            <person name="Pallen M.J."/>
        </authorList>
    </citation>
    <scope>NUCLEOTIDE SEQUENCE</scope>
    <source>
        <strain evidence="5">1068</strain>
    </source>
</reference>
<evidence type="ECO:0000259" key="4">
    <source>
        <dbReference type="PROSITE" id="PS50893"/>
    </source>
</evidence>
<dbReference type="GO" id="GO:0016887">
    <property type="term" value="F:ATP hydrolysis activity"/>
    <property type="evidence" value="ECO:0007669"/>
    <property type="project" value="InterPro"/>
</dbReference>
<reference evidence="5" key="2">
    <citation type="submission" date="2021-04" db="EMBL/GenBank/DDBJ databases">
        <authorList>
            <person name="Gilroy R."/>
        </authorList>
    </citation>
    <scope>NUCLEOTIDE SEQUENCE</scope>
    <source>
        <strain evidence="5">1068</strain>
    </source>
</reference>
<evidence type="ECO:0000256" key="2">
    <source>
        <dbReference type="ARBA" id="ARBA00022741"/>
    </source>
</evidence>
<protein>
    <submittedName>
        <fullName evidence="5">ABC transporter ATP-binding protein</fullName>
    </submittedName>
</protein>
<dbReference type="InterPro" id="IPR003439">
    <property type="entry name" value="ABC_transporter-like_ATP-bd"/>
</dbReference>
<gene>
    <name evidence="5" type="ORF">H9809_12475</name>
</gene>